<keyword evidence="7 9" id="KW-0067">ATP-binding</keyword>
<dbReference type="EC" id="2.7.1.148" evidence="2 9"/>
<evidence type="ECO:0000259" key="11">
    <source>
        <dbReference type="Pfam" id="PF08544"/>
    </source>
</evidence>
<dbReference type="PIRSF" id="PIRSF010376">
    <property type="entry name" value="IspE"/>
    <property type="match status" value="1"/>
</dbReference>
<dbReference type="Proteomes" id="UP000219452">
    <property type="component" value="Unassembled WGS sequence"/>
</dbReference>
<reference evidence="13" key="1">
    <citation type="submission" date="2017-09" db="EMBL/GenBank/DDBJ databases">
        <authorList>
            <person name="Varghese N."/>
            <person name="Submissions S."/>
        </authorList>
    </citation>
    <scope>NUCLEOTIDE SEQUENCE [LARGE SCALE GENOMIC DNA]</scope>
    <source>
        <strain evidence="13">DSM 29961</strain>
    </source>
</reference>
<comment type="pathway">
    <text evidence="9">Isoprenoid biosynthesis; isopentenyl diphosphate biosynthesis via DXP pathway; isopentenyl diphosphate from 1-deoxy-D-xylulose 5-phosphate: step 3/6.</text>
</comment>
<dbReference type="UniPathway" id="UPA00056">
    <property type="reaction ID" value="UER00094"/>
</dbReference>
<dbReference type="GO" id="GO:0016114">
    <property type="term" value="P:terpenoid biosynthetic process"/>
    <property type="evidence" value="ECO:0007669"/>
    <property type="project" value="UniProtKB-UniRule"/>
</dbReference>
<dbReference type="InterPro" id="IPR014721">
    <property type="entry name" value="Ribsml_uS5_D2-typ_fold_subgr"/>
</dbReference>
<dbReference type="Gene3D" id="3.30.230.10">
    <property type="match status" value="1"/>
</dbReference>
<dbReference type="SUPFAM" id="SSF54211">
    <property type="entry name" value="Ribosomal protein S5 domain 2-like"/>
    <property type="match status" value="1"/>
</dbReference>
<dbReference type="PANTHER" id="PTHR43527">
    <property type="entry name" value="4-DIPHOSPHOCYTIDYL-2-C-METHYL-D-ERYTHRITOL KINASE, CHLOROPLASTIC"/>
    <property type="match status" value="1"/>
</dbReference>
<evidence type="ECO:0000259" key="10">
    <source>
        <dbReference type="Pfam" id="PF00288"/>
    </source>
</evidence>
<gene>
    <name evidence="9" type="primary">ispE</name>
    <name evidence="12" type="ORF">SAMN06269250_4757</name>
</gene>
<keyword evidence="9" id="KW-0414">Isoprene biosynthesis</keyword>
<feature type="domain" description="GHMP kinase C-terminal" evidence="11">
    <location>
        <begin position="204"/>
        <end position="250"/>
    </location>
</feature>
<dbReference type="InterPro" id="IPR006204">
    <property type="entry name" value="GHMP_kinase_N_dom"/>
</dbReference>
<dbReference type="InterPro" id="IPR004424">
    <property type="entry name" value="IspE"/>
</dbReference>
<feature type="domain" description="GHMP kinase N-terminal" evidence="10">
    <location>
        <begin position="65"/>
        <end position="139"/>
    </location>
</feature>
<feature type="binding site" evidence="9">
    <location>
        <begin position="92"/>
        <end position="102"/>
    </location>
    <ligand>
        <name>ATP</name>
        <dbReference type="ChEBI" id="CHEBI:30616"/>
    </ligand>
</feature>
<dbReference type="Pfam" id="PF00288">
    <property type="entry name" value="GHMP_kinases_N"/>
    <property type="match status" value="1"/>
</dbReference>
<evidence type="ECO:0000256" key="6">
    <source>
        <dbReference type="ARBA" id="ARBA00022777"/>
    </source>
</evidence>
<dbReference type="EMBL" id="OCNH01000004">
    <property type="protein sequence ID" value="SOD95141.1"/>
    <property type="molecule type" value="Genomic_DNA"/>
</dbReference>
<comment type="similarity">
    <text evidence="1 9">Belongs to the GHMP kinase family. IspE subfamily.</text>
</comment>
<feature type="active site" evidence="9">
    <location>
        <position position="134"/>
    </location>
</feature>
<dbReference type="AlphaFoldDB" id="A0A286GHY2"/>
<keyword evidence="5 9" id="KW-0547">Nucleotide-binding</keyword>
<evidence type="ECO:0000256" key="1">
    <source>
        <dbReference type="ARBA" id="ARBA00009684"/>
    </source>
</evidence>
<accession>A0A286GHY2</accession>
<comment type="catalytic activity">
    <reaction evidence="9">
        <text>4-CDP-2-C-methyl-D-erythritol + ATP = 4-CDP-2-C-methyl-D-erythritol 2-phosphate + ADP + H(+)</text>
        <dbReference type="Rhea" id="RHEA:18437"/>
        <dbReference type="ChEBI" id="CHEBI:15378"/>
        <dbReference type="ChEBI" id="CHEBI:30616"/>
        <dbReference type="ChEBI" id="CHEBI:57823"/>
        <dbReference type="ChEBI" id="CHEBI:57919"/>
        <dbReference type="ChEBI" id="CHEBI:456216"/>
        <dbReference type="EC" id="2.7.1.148"/>
    </reaction>
</comment>
<keyword evidence="4 9" id="KW-0808">Transferase</keyword>
<protein>
    <recommendedName>
        <fullName evidence="3 9">4-diphosphocytidyl-2-C-methyl-D-erythritol kinase</fullName>
        <shortName evidence="9">CMK</shortName>
        <ecNumber evidence="2 9">2.7.1.148</ecNumber>
    </recommendedName>
    <alternativeName>
        <fullName evidence="8 9">4-(cytidine-5'-diphospho)-2-C-methyl-D-erythritol kinase</fullName>
    </alternativeName>
</protein>
<dbReference type="NCBIfam" id="TIGR00154">
    <property type="entry name" value="ispE"/>
    <property type="match status" value="1"/>
</dbReference>
<keyword evidence="6 9" id="KW-0418">Kinase</keyword>
<dbReference type="SUPFAM" id="SSF55060">
    <property type="entry name" value="GHMP Kinase, C-terminal domain"/>
    <property type="match status" value="1"/>
</dbReference>
<evidence type="ECO:0000256" key="4">
    <source>
        <dbReference type="ARBA" id="ARBA00022679"/>
    </source>
</evidence>
<dbReference type="Gene3D" id="3.30.70.890">
    <property type="entry name" value="GHMP kinase, C-terminal domain"/>
    <property type="match status" value="1"/>
</dbReference>
<evidence type="ECO:0000256" key="5">
    <source>
        <dbReference type="ARBA" id="ARBA00022741"/>
    </source>
</evidence>
<dbReference type="InterPro" id="IPR020568">
    <property type="entry name" value="Ribosomal_Su5_D2-typ_SF"/>
</dbReference>
<name>A0A286GHY2_9BACT</name>
<proteinExistence type="inferred from homology"/>
<evidence type="ECO:0000256" key="3">
    <source>
        <dbReference type="ARBA" id="ARBA00017473"/>
    </source>
</evidence>
<sequence>MLTFPTSKINLGLRITEKRPDGFHNLQSCFYPVGWGDILEVIPVPDGEVGFTSSGLPIPGSPEQNLCIRAYNLLKADFDLPPVQMHLHKLVPIGAGLGGGSADAAFALKLLNTQFSLGLTNPQLEDYARLLGSDCAFFIQNRPLYCTQKGDVFSDIAVDLSGYFIVLVYPNLAISTAEAYAGIKPRQPEANLYEQLLEPVANWRHTIHNDFEDSLFPHYPILPQLKAQLYESGAVYASMSGSGSTVYGIFNAPVDMPNQFLDYRVWKGKL</sequence>
<dbReference type="PANTHER" id="PTHR43527:SF2">
    <property type="entry name" value="4-DIPHOSPHOCYTIDYL-2-C-METHYL-D-ERYTHRITOL KINASE, CHLOROPLASTIC"/>
    <property type="match status" value="1"/>
</dbReference>
<evidence type="ECO:0000256" key="7">
    <source>
        <dbReference type="ARBA" id="ARBA00022840"/>
    </source>
</evidence>
<organism evidence="12 13">
    <name type="scientific">Spirosoma fluviale</name>
    <dbReference type="NCBI Taxonomy" id="1597977"/>
    <lineage>
        <taxon>Bacteria</taxon>
        <taxon>Pseudomonadati</taxon>
        <taxon>Bacteroidota</taxon>
        <taxon>Cytophagia</taxon>
        <taxon>Cytophagales</taxon>
        <taxon>Cytophagaceae</taxon>
        <taxon>Spirosoma</taxon>
    </lineage>
</organism>
<evidence type="ECO:0000313" key="12">
    <source>
        <dbReference type="EMBL" id="SOD95141.1"/>
    </source>
</evidence>
<evidence type="ECO:0000256" key="2">
    <source>
        <dbReference type="ARBA" id="ARBA00012052"/>
    </source>
</evidence>
<feature type="active site" evidence="9">
    <location>
        <position position="8"/>
    </location>
</feature>
<dbReference type="RefSeq" id="WP_097129033.1">
    <property type="nucleotide sequence ID" value="NZ_OCNH01000004.1"/>
</dbReference>
<evidence type="ECO:0000256" key="9">
    <source>
        <dbReference type="HAMAP-Rule" id="MF_00061"/>
    </source>
</evidence>
<dbReference type="InterPro" id="IPR013750">
    <property type="entry name" value="GHMP_kinase_C_dom"/>
</dbReference>
<dbReference type="OrthoDB" id="9809438at2"/>
<dbReference type="Pfam" id="PF08544">
    <property type="entry name" value="GHMP_kinases_C"/>
    <property type="match status" value="1"/>
</dbReference>
<comment type="function">
    <text evidence="9">Catalyzes the phosphorylation of the position 2 hydroxy group of 4-diphosphocytidyl-2C-methyl-D-erythritol.</text>
</comment>
<evidence type="ECO:0000256" key="8">
    <source>
        <dbReference type="ARBA" id="ARBA00032554"/>
    </source>
</evidence>
<dbReference type="GO" id="GO:0005524">
    <property type="term" value="F:ATP binding"/>
    <property type="evidence" value="ECO:0007669"/>
    <property type="project" value="UniProtKB-UniRule"/>
</dbReference>
<evidence type="ECO:0000313" key="13">
    <source>
        <dbReference type="Proteomes" id="UP000219452"/>
    </source>
</evidence>
<dbReference type="HAMAP" id="MF_00061">
    <property type="entry name" value="IspE"/>
    <property type="match status" value="1"/>
</dbReference>
<dbReference type="GO" id="GO:0019288">
    <property type="term" value="P:isopentenyl diphosphate biosynthetic process, methylerythritol 4-phosphate pathway"/>
    <property type="evidence" value="ECO:0007669"/>
    <property type="project" value="UniProtKB-UniRule"/>
</dbReference>
<keyword evidence="13" id="KW-1185">Reference proteome</keyword>
<dbReference type="GO" id="GO:0050515">
    <property type="term" value="F:4-(cytidine 5'-diphospho)-2-C-methyl-D-erythritol kinase activity"/>
    <property type="evidence" value="ECO:0007669"/>
    <property type="project" value="UniProtKB-UniRule"/>
</dbReference>
<dbReference type="InterPro" id="IPR036554">
    <property type="entry name" value="GHMP_kinase_C_sf"/>
</dbReference>